<accession>A0A218ZIU5</accession>
<keyword evidence="2" id="KW-1185">Reference proteome</keyword>
<protein>
    <submittedName>
        <fullName evidence="1">Uncharacterized protein</fullName>
    </submittedName>
</protein>
<comment type="caution">
    <text evidence="1">The sequence shown here is derived from an EMBL/GenBank/DDBJ whole genome shotgun (WGS) entry which is preliminary data.</text>
</comment>
<dbReference type="EMBL" id="MZNU01000019">
    <property type="protein sequence ID" value="OWP07245.1"/>
    <property type="molecule type" value="Genomic_DNA"/>
</dbReference>
<evidence type="ECO:0000313" key="2">
    <source>
        <dbReference type="Proteomes" id="UP000242519"/>
    </source>
</evidence>
<dbReference type="Proteomes" id="UP000242519">
    <property type="component" value="Unassembled WGS sequence"/>
</dbReference>
<gene>
    <name evidence="1" type="ORF">B2J93_2018</name>
</gene>
<name>A0A218ZIU5_9HELO</name>
<proteinExistence type="predicted"/>
<dbReference type="InParanoid" id="A0A218ZIU5"/>
<evidence type="ECO:0000313" key="1">
    <source>
        <dbReference type="EMBL" id="OWP07245.1"/>
    </source>
</evidence>
<reference evidence="1 2" key="1">
    <citation type="submission" date="2017-04" db="EMBL/GenBank/DDBJ databases">
        <title>Draft genome sequence of Marssonina coronaria NL1: causal agent of apple blotch.</title>
        <authorList>
            <person name="Cheng Q."/>
        </authorList>
    </citation>
    <scope>NUCLEOTIDE SEQUENCE [LARGE SCALE GENOMIC DNA]</scope>
    <source>
        <strain evidence="1 2">NL1</strain>
    </source>
</reference>
<dbReference type="AlphaFoldDB" id="A0A218ZIU5"/>
<sequence>MQKQLKNEMEVWEANFERQHREMESIWQDVEDDLELTFQHELDDIKKARAPEDLEYKEAWWEMFRAHSIQPSANGPTTPLFLNSPCTPSQISQPLQETGLHTPLSGVSKIHKISVSFPGSPDAKQGLKRCVRDGSLSPSERVSNERPQQRTRTVHKTRLNSNFTVLALISFKAHAARTWDHFDV</sequence>
<organism evidence="1 2">
    <name type="scientific">Diplocarpon coronariae</name>
    <dbReference type="NCBI Taxonomy" id="2795749"/>
    <lineage>
        <taxon>Eukaryota</taxon>
        <taxon>Fungi</taxon>
        <taxon>Dikarya</taxon>
        <taxon>Ascomycota</taxon>
        <taxon>Pezizomycotina</taxon>
        <taxon>Leotiomycetes</taxon>
        <taxon>Helotiales</taxon>
        <taxon>Drepanopezizaceae</taxon>
        <taxon>Diplocarpon</taxon>
    </lineage>
</organism>